<sequence length="126" mass="14230">MKTLLLLVSLLTGYVLNTHTADYSGNWYSRSNGITMQLQQHGTVLSCHFRTADYTHEAEGPVWVNASGRQVGRWLVKRTAPDGCITFIDCRITFLSDTQMQISASAVDTNCDLPATWRETIIYERQ</sequence>
<feature type="signal peptide" evidence="1">
    <location>
        <begin position="1"/>
        <end position="20"/>
    </location>
</feature>
<dbReference type="EMBL" id="CP014263">
    <property type="protein sequence ID" value="AQG78879.1"/>
    <property type="molecule type" value="Genomic_DNA"/>
</dbReference>
<evidence type="ECO:0000313" key="3">
    <source>
        <dbReference type="Proteomes" id="UP000187941"/>
    </source>
</evidence>
<dbReference type="KEGG" id="smon:AWR27_05795"/>
<accession>A0A1P9WU41</accession>
<evidence type="ECO:0000256" key="1">
    <source>
        <dbReference type="SAM" id="SignalP"/>
    </source>
</evidence>
<organism evidence="2 3">
    <name type="scientific">Spirosoma montaniterrae</name>
    <dbReference type="NCBI Taxonomy" id="1178516"/>
    <lineage>
        <taxon>Bacteria</taxon>
        <taxon>Pseudomonadati</taxon>
        <taxon>Bacteroidota</taxon>
        <taxon>Cytophagia</taxon>
        <taxon>Cytophagales</taxon>
        <taxon>Cytophagaceae</taxon>
        <taxon>Spirosoma</taxon>
    </lineage>
</organism>
<feature type="chain" id="PRO_5011958765" description="Lipocalin-like domain-containing protein" evidence="1">
    <location>
        <begin position="21"/>
        <end position="126"/>
    </location>
</feature>
<evidence type="ECO:0000313" key="2">
    <source>
        <dbReference type="EMBL" id="AQG78879.1"/>
    </source>
</evidence>
<dbReference type="RefSeq" id="WP_077130322.1">
    <property type="nucleotide sequence ID" value="NZ_CP014263.1"/>
</dbReference>
<gene>
    <name evidence="2" type="ORF">AWR27_05795</name>
</gene>
<reference evidence="2 3" key="1">
    <citation type="submission" date="2016-01" db="EMBL/GenBank/DDBJ databases">
        <authorList>
            <person name="Oliw E.H."/>
        </authorList>
    </citation>
    <scope>NUCLEOTIDE SEQUENCE [LARGE SCALE GENOMIC DNA]</scope>
    <source>
        <strain evidence="2 3">DY10</strain>
    </source>
</reference>
<dbReference type="AlphaFoldDB" id="A0A1P9WU41"/>
<proteinExistence type="predicted"/>
<protein>
    <recommendedName>
        <fullName evidence="4">Lipocalin-like domain-containing protein</fullName>
    </recommendedName>
</protein>
<dbReference type="Proteomes" id="UP000187941">
    <property type="component" value="Chromosome"/>
</dbReference>
<name>A0A1P9WU41_9BACT</name>
<keyword evidence="1" id="KW-0732">Signal</keyword>
<evidence type="ECO:0008006" key="4">
    <source>
        <dbReference type="Google" id="ProtNLM"/>
    </source>
</evidence>
<keyword evidence="3" id="KW-1185">Reference proteome</keyword>